<evidence type="ECO:0000256" key="2">
    <source>
        <dbReference type="SAM" id="MobiDB-lite"/>
    </source>
</evidence>
<dbReference type="OrthoDB" id="433924at2759"/>
<dbReference type="PROSITE" id="PS50013">
    <property type="entry name" value="CHROMO_2"/>
    <property type="match status" value="1"/>
</dbReference>
<dbReference type="Pfam" id="PF00385">
    <property type="entry name" value="Chromo"/>
    <property type="match status" value="1"/>
</dbReference>
<evidence type="ECO:0000259" key="3">
    <source>
        <dbReference type="PROSITE" id="PS50013"/>
    </source>
</evidence>
<dbReference type="SMART" id="SM00298">
    <property type="entry name" value="CHROMO"/>
    <property type="match status" value="2"/>
</dbReference>
<keyword evidence="5" id="KW-1185">Reference proteome</keyword>
<organism evidence="4 5">
    <name type="scientific">Dactylonectria macrodidyma</name>
    <dbReference type="NCBI Taxonomy" id="307937"/>
    <lineage>
        <taxon>Eukaryota</taxon>
        <taxon>Fungi</taxon>
        <taxon>Dikarya</taxon>
        <taxon>Ascomycota</taxon>
        <taxon>Pezizomycotina</taxon>
        <taxon>Sordariomycetes</taxon>
        <taxon>Hypocreomycetidae</taxon>
        <taxon>Hypocreales</taxon>
        <taxon>Nectriaceae</taxon>
        <taxon>Dactylonectria</taxon>
    </lineage>
</organism>
<name>A0A9P9I9L7_9HYPO</name>
<dbReference type="Gene3D" id="2.40.50.40">
    <property type="match status" value="2"/>
</dbReference>
<dbReference type="GO" id="GO:0006338">
    <property type="term" value="P:chromatin remodeling"/>
    <property type="evidence" value="ECO:0007669"/>
    <property type="project" value="UniProtKB-ARBA"/>
</dbReference>
<evidence type="ECO:0000313" key="4">
    <source>
        <dbReference type="EMBL" id="KAH7111590.1"/>
    </source>
</evidence>
<dbReference type="CDD" id="cd00024">
    <property type="entry name" value="CD_CSD"/>
    <property type="match status" value="1"/>
</dbReference>
<feature type="compositionally biased region" description="Basic and acidic residues" evidence="2">
    <location>
        <begin position="109"/>
        <end position="118"/>
    </location>
</feature>
<comment type="subunit">
    <text evidence="1">Component of the NuA4 histone acetyltransferase complex.</text>
</comment>
<proteinExistence type="predicted"/>
<dbReference type="InterPro" id="IPR016197">
    <property type="entry name" value="Chromo-like_dom_sf"/>
</dbReference>
<gene>
    <name evidence="4" type="ORF">EDB81DRAFT_593498</name>
</gene>
<dbReference type="InterPro" id="IPR000953">
    <property type="entry name" value="Chromo/chromo_shadow_dom"/>
</dbReference>
<sequence>EEPRYGVEAIVGHTIYEETKVNLHVKWIDYPERTLVDECIIQQDCPAMLYRYWGSCGTREKATGIESSFHPFRICDWRVKKKGKLELKVHWVGYPPRKSTWEPASSVEESAKEIHKRY</sequence>
<evidence type="ECO:0000313" key="5">
    <source>
        <dbReference type="Proteomes" id="UP000738349"/>
    </source>
</evidence>
<evidence type="ECO:0000256" key="1">
    <source>
        <dbReference type="ARBA" id="ARBA00011353"/>
    </source>
</evidence>
<dbReference type="Proteomes" id="UP000738349">
    <property type="component" value="Unassembled WGS sequence"/>
</dbReference>
<comment type="caution">
    <text evidence="4">The sequence shown here is derived from an EMBL/GenBank/DDBJ whole genome shotgun (WGS) entry which is preliminary data.</text>
</comment>
<accession>A0A9P9I9L7</accession>
<feature type="region of interest" description="Disordered" evidence="2">
    <location>
        <begin position="98"/>
        <end position="118"/>
    </location>
</feature>
<feature type="non-terminal residue" evidence="4">
    <location>
        <position position="1"/>
    </location>
</feature>
<dbReference type="InterPro" id="IPR023780">
    <property type="entry name" value="Chromo_domain"/>
</dbReference>
<dbReference type="EMBL" id="JAGMUV010000040">
    <property type="protein sequence ID" value="KAH7111590.1"/>
    <property type="molecule type" value="Genomic_DNA"/>
</dbReference>
<reference evidence="4" key="1">
    <citation type="journal article" date="2021" name="Nat. Commun.">
        <title>Genetic determinants of endophytism in the Arabidopsis root mycobiome.</title>
        <authorList>
            <person name="Mesny F."/>
            <person name="Miyauchi S."/>
            <person name="Thiergart T."/>
            <person name="Pickel B."/>
            <person name="Atanasova L."/>
            <person name="Karlsson M."/>
            <person name="Huettel B."/>
            <person name="Barry K.W."/>
            <person name="Haridas S."/>
            <person name="Chen C."/>
            <person name="Bauer D."/>
            <person name="Andreopoulos W."/>
            <person name="Pangilinan J."/>
            <person name="LaButti K."/>
            <person name="Riley R."/>
            <person name="Lipzen A."/>
            <person name="Clum A."/>
            <person name="Drula E."/>
            <person name="Henrissat B."/>
            <person name="Kohler A."/>
            <person name="Grigoriev I.V."/>
            <person name="Martin F.M."/>
            <person name="Hacquard S."/>
        </authorList>
    </citation>
    <scope>NUCLEOTIDE SEQUENCE</scope>
    <source>
        <strain evidence="4">MPI-CAGE-AT-0147</strain>
    </source>
</reference>
<dbReference type="SUPFAM" id="SSF54160">
    <property type="entry name" value="Chromo domain-like"/>
    <property type="match status" value="2"/>
</dbReference>
<feature type="domain" description="Chromo" evidence="3">
    <location>
        <begin position="69"/>
        <end position="118"/>
    </location>
</feature>
<dbReference type="AlphaFoldDB" id="A0A9P9I9L7"/>
<feature type="non-terminal residue" evidence="4">
    <location>
        <position position="118"/>
    </location>
</feature>
<protein>
    <recommendedName>
        <fullName evidence="3">Chromo domain-containing protein</fullName>
    </recommendedName>
</protein>